<evidence type="ECO:0000256" key="3">
    <source>
        <dbReference type="ARBA" id="ARBA00022692"/>
    </source>
</evidence>
<reference evidence="8 9" key="1">
    <citation type="submission" date="2017-09" db="EMBL/GenBank/DDBJ databases">
        <title>Bacterial strain isolated from the female urinary microbiota.</title>
        <authorList>
            <person name="Thomas-White K."/>
            <person name="Kumar N."/>
            <person name="Forster S."/>
            <person name="Putonti C."/>
            <person name="Lawley T."/>
            <person name="Wolfe A.J."/>
        </authorList>
    </citation>
    <scope>NUCLEOTIDE SEQUENCE [LARGE SCALE GENOMIC DNA]</scope>
    <source>
        <strain evidence="8 9">UMB0680</strain>
    </source>
</reference>
<evidence type="ECO:0000256" key="1">
    <source>
        <dbReference type="ARBA" id="ARBA00004651"/>
    </source>
</evidence>
<feature type="transmembrane region" description="Helical" evidence="6">
    <location>
        <begin position="37"/>
        <end position="55"/>
    </location>
</feature>
<dbReference type="GO" id="GO:0005524">
    <property type="term" value="F:ATP binding"/>
    <property type="evidence" value="ECO:0007669"/>
    <property type="project" value="UniProtKB-UniRule"/>
</dbReference>
<dbReference type="Pfam" id="PF00122">
    <property type="entry name" value="E1-E2_ATPase"/>
    <property type="match status" value="1"/>
</dbReference>
<dbReference type="InterPro" id="IPR051014">
    <property type="entry name" value="Cation_Transport_ATPase_IB"/>
</dbReference>
<accession>A0A2N6PF43</accession>
<dbReference type="Pfam" id="PF00702">
    <property type="entry name" value="Hydrolase"/>
    <property type="match status" value="1"/>
</dbReference>
<evidence type="ECO:0000313" key="8">
    <source>
        <dbReference type="EMBL" id="PMB97300.1"/>
    </source>
</evidence>
<dbReference type="InterPro" id="IPR023214">
    <property type="entry name" value="HAD_sf"/>
</dbReference>
<dbReference type="PROSITE" id="PS00154">
    <property type="entry name" value="ATPASE_E1_E2"/>
    <property type="match status" value="1"/>
</dbReference>
<dbReference type="SUPFAM" id="SSF81653">
    <property type="entry name" value="Calcium ATPase, transduction domain A"/>
    <property type="match status" value="1"/>
</dbReference>
<dbReference type="InterPro" id="IPR018303">
    <property type="entry name" value="ATPase_P-typ_P_site"/>
</dbReference>
<dbReference type="RefSeq" id="WP_102162885.1">
    <property type="nucleotide sequence ID" value="NZ_JBPKAG010000012.1"/>
</dbReference>
<dbReference type="OrthoDB" id="7059309at2"/>
<keyword evidence="5 6" id="KW-0472">Membrane</keyword>
<dbReference type="InterPro" id="IPR001757">
    <property type="entry name" value="P_typ_ATPase"/>
</dbReference>
<proteinExistence type="inferred from homology"/>
<comment type="subcellular location">
    <subcellularLocation>
        <location evidence="1">Cell membrane</location>
        <topology evidence="1">Multi-pass membrane protein</topology>
    </subcellularLocation>
</comment>
<keyword evidence="6" id="KW-1003">Cell membrane</keyword>
<dbReference type="InterPro" id="IPR059000">
    <property type="entry name" value="ATPase_P-type_domA"/>
</dbReference>
<dbReference type="PANTHER" id="PTHR48085">
    <property type="entry name" value="CADMIUM/ZINC-TRANSPORTING ATPASE HMA2-RELATED"/>
    <property type="match status" value="1"/>
</dbReference>
<dbReference type="SUPFAM" id="SSF56784">
    <property type="entry name" value="HAD-like"/>
    <property type="match status" value="1"/>
</dbReference>
<comment type="similarity">
    <text evidence="2 6">Belongs to the cation transport ATPase (P-type) (TC 3.A.3) family. Type IB subfamily.</text>
</comment>
<feature type="domain" description="P-type ATPase A" evidence="7">
    <location>
        <begin position="118"/>
        <end position="216"/>
    </location>
</feature>
<feature type="transmembrane region" description="Helical" evidence="6">
    <location>
        <begin position="561"/>
        <end position="580"/>
    </location>
</feature>
<dbReference type="SUPFAM" id="SSF81665">
    <property type="entry name" value="Calcium ATPase, transmembrane domain M"/>
    <property type="match status" value="1"/>
</dbReference>
<evidence type="ECO:0000259" key="7">
    <source>
        <dbReference type="Pfam" id="PF00122"/>
    </source>
</evidence>
<keyword evidence="6" id="KW-0067">ATP-binding</keyword>
<evidence type="ECO:0000256" key="2">
    <source>
        <dbReference type="ARBA" id="ARBA00006024"/>
    </source>
</evidence>
<keyword evidence="6" id="KW-0479">Metal-binding</keyword>
<comment type="caution">
    <text evidence="8">The sequence shown here is derived from an EMBL/GenBank/DDBJ whole genome shotgun (WGS) entry which is preliminary data.</text>
</comment>
<feature type="transmembrane region" description="Helical" evidence="6">
    <location>
        <begin position="258"/>
        <end position="278"/>
    </location>
</feature>
<keyword evidence="6" id="KW-0547">Nucleotide-binding</keyword>
<protein>
    <submittedName>
        <fullName evidence="8">Heavy metal translocating P-type ATPase</fullName>
    </submittedName>
</protein>
<feature type="transmembrane region" description="Helical" evidence="6">
    <location>
        <begin position="12"/>
        <end position="31"/>
    </location>
</feature>
<sequence>MAFIRALRRYPLAGLAVVALATTLILLASGLPGVAQILATSVIGIVVLITAWDMVKDIMAGKWGLDILAVVAMVATVLVGEYVAGLIIVLMLTGGEALEEMAAGRAGRELDALISRAPQFAHREGADGQLTQIRVDEVAIGDILVVRPNETLPVDGTLLDASATIDASAMTGEPLPVTFRTGDTLASGTVNETRAFRMQATATSADSQYGSIVKLVREAVESQAPMVRLADRYAVPFTIVSLAIAAFAWFISGNPTRFAEVLVVATPCPLLIAAPVAFMGGMSRAAQIGVIIKNGGALETLARVQSAALDKTGTLTRGNPEVRRVIPGTHSEDELIALAAAAEQFSLHAFAQSIGAVATERGLTLPEVAGADETATNGVRAHLADGTEVRVGKITYIEEVAGPLEPAELAPGETFVYVSHGSDLAGIIILADELRATAAGTVARLHELGVTDIAMLTGDNAATARAIAGEVGIDEIEAGCTPQTKVEHLASMRNRPVLMVGDGVNDAPVLAAADVGIALGARGASAASESASAVITQDDIANVAYVIEISQRTVRIALQSIWLGIAISIGLMIVAALGYLPAVVGAILQEGVDLVAILGALRALRVSHTPVPEAVETAAGRQAA</sequence>
<dbReference type="Gene3D" id="3.40.50.1000">
    <property type="entry name" value="HAD superfamily/HAD-like"/>
    <property type="match status" value="1"/>
</dbReference>
<organism evidence="8 9">
    <name type="scientific">Brevibacterium luteolum</name>
    <dbReference type="NCBI Taxonomy" id="199591"/>
    <lineage>
        <taxon>Bacteria</taxon>
        <taxon>Bacillati</taxon>
        <taxon>Actinomycetota</taxon>
        <taxon>Actinomycetes</taxon>
        <taxon>Micrococcales</taxon>
        <taxon>Brevibacteriaceae</taxon>
        <taxon>Brevibacterium</taxon>
    </lineage>
</organism>
<keyword evidence="3 6" id="KW-0812">Transmembrane</keyword>
<dbReference type="GO" id="GO:0046872">
    <property type="term" value="F:metal ion binding"/>
    <property type="evidence" value="ECO:0007669"/>
    <property type="project" value="UniProtKB-KW"/>
</dbReference>
<dbReference type="GO" id="GO:0019829">
    <property type="term" value="F:ATPase-coupled monoatomic cation transmembrane transporter activity"/>
    <property type="evidence" value="ECO:0007669"/>
    <property type="project" value="InterPro"/>
</dbReference>
<dbReference type="NCBIfam" id="TIGR01525">
    <property type="entry name" value="ATPase-IB_hvy"/>
    <property type="match status" value="1"/>
</dbReference>
<dbReference type="EMBL" id="PNFZ01000008">
    <property type="protein sequence ID" value="PMB97300.1"/>
    <property type="molecule type" value="Genomic_DNA"/>
</dbReference>
<evidence type="ECO:0000256" key="5">
    <source>
        <dbReference type="ARBA" id="ARBA00023136"/>
    </source>
</evidence>
<dbReference type="InterPro" id="IPR036412">
    <property type="entry name" value="HAD-like_sf"/>
</dbReference>
<keyword evidence="9" id="KW-1185">Reference proteome</keyword>
<feature type="transmembrane region" description="Helical" evidence="6">
    <location>
        <begin position="67"/>
        <end position="92"/>
    </location>
</feature>
<dbReference type="Gene3D" id="2.70.150.10">
    <property type="entry name" value="Calcium-transporting ATPase, cytoplasmic transduction domain A"/>
    <property type="match status" value="1"/>
</dbReference>
<dbReference type="PANTHER" id="PTHR48085:SF5">
    <property type="entry name" value="CADMIUM_ZINC-TRANSPORTING ATPASE HMA4-RELATED"/>
    <property type="match status" value="1"/>
</dbReference>
<dbReference type="AlphaFoldDB" id="A0A2N6PF43"/>
<gene>
    <name evidence="8" type="ORF">CJ198_12215</name>
</gene>
<dbReference type="Gene3D" id="3.40.1110.10">
    <property type="entry name" value="Calcium-transporting ATPase, cytoplasmic domain N"/>
    <property type="match status" value="1"/>
</dbReference>
<evidence type="ECO:0000256" key="6">
    <source>
        <dbReference type="RuleBase" id="RU362081"/>
    </source>
</evidence>
<dbReference type="InterPro" id="IPR023298">
    <property type="entry name" value="ATPase_P-typ_TM_dom_sf"/>
</dbReference>
<name>A0A2N6PF43_9MICO</name>
<dbReference type="NCBIfam" id="TIGR01494">
    <property type="entry name" value="ATPase_P-type"/>
    <property type="match status" value="1"/>
</dbReference>
<dbReference type="Proteomes" id="UP000235703">
    <property type="component" value="Unassembled WGS sequence"/>
</dbReference>
<feature type="transmembrane region" description="Helical" evidence="6">
    <location>
        <begin position="233"/>
        <end position="251"/>
    </location>
</feature>
<dbReference type="InterPro" id="IPR008250">
    <property type="entry name" value="ATPase_P-typ_transduc_dom_A_sf"/>
</dbReference>
<keyword evidence="4 6" id="KW-1133">Transmembrane helix</keyword>
<dbReference type="GO" id="GO:0015086">
    <property type="term" value="F:cadmium ion transmembrane transporter activity"/>
    <property type="evidence" value="ECO:0007669"/>
    <property type="project" value="TreeGrafter"/>
</dbReference>
<dbReference type="PRINTS" id="PR00119">
    <property type="entry name" value="CATATPASE"/>
</dbReference>
<dbReference type="InterPro" id="IPR027256">
    <property type="entry name" value="P-typ_ATPase_IB"/>
</dbReference>
<evidence type="ECO:0000256" key="4">
    <source>
        <dbReference type="ARBA" id="ARBA00022989"/>
    </source>
</evidence>
<dbReference type="GO" id="GO:0005886">
    <property type="term" value="C:plasma membrane"/>
    <property type="evidence" value="ECO:0007669"/>
    <property type="project" value="UniProtKB-SubCell"/>
</dbReference>
<dbReference type="InterPro" id="IPR023299">
    <property type="entry name" value="ATPase_P-typ_cyto_dom_N"/>
</dbReference>
<evidence type="ECO:0000313" key="9">
    <source>
        <dbReference type="Proteomes" id="UP000235703"/>
    </source>
</evidence>
<dbReference type="GO" id="GO:0016887">
    <property type="term" value="F:ATP hydrolysis activity"/>
    <property type="evidence" value="ECO:0007669"/>
    <property type="project" value="InterPro"/>
</dbReference>